<dbReference type="GO" id="GO:0005886">
    <property type="term" value="C:plasma membrane"/>
    <property type="evidence" value="ECO:0007669"/>
    <property type="project" value="InterPro"/>
</dbReference>
<dbReference type="GO" id="GO:0009306">
    <property type="term" value="P:protein secretion"/>
    <property type="evidence" value="ECO:0007669"/>
    <property type="project" value="InterPro"/>
</dbReference>
<evidence type="ECO:0000256" key="3">
    <source>
        <dbReference type="ARBA" id="ARBA00022989"/>
    </source>
</evidence>
<name>A0AB39CIG5_9BURK</name>
<dbReference type="GO" id="GO:0097347">
    <property type="term" value="C:TAM protein secretion complex"/>
    <property type="evidence" value="ECO:0007669"/>
    <property type="project" value="TreeGrafter"/>
</dbReference>
<sequence>MRARLWRGLRAFSLWGLPPIVLALLLAIGFAAWCVASTAGTRWLLRTAAEQWGGEAHGVRGTVIDGLYVEGLSIALPDLDVRVTGLHLKTLWPELLDRRLHINDLSAARVDVDVRTAAQDAAPAAEGGPFQMPALPLGLRVDRLALGGLGVRIDGEPLPADLLAVSTSLTLDARTATVTLNHLQASHQDTLLQFDGHLALRGLAAPWPFELNLHGTAQDRSAGSPVCLRRLLAAGKEGNGDAAAGEACRIDLHLRMAGTLQALHVQADGRGEGLALQAQADLLPGQAFPLGAAQVDLTLPGDARLTLDVTPQARGADGLRPVRVQWAVRQLRPDPWLPPGLGPTLLNLTGGLLVRLDDAQRLHDLGLDVAFDGPNRWNGRPLSGTLRLERLSRRGGALLDAQAETPADLLGLRAAGLKADLTLGPDRIRADADASADAVRVSLQARLPELAALWPGLPGGAELDFDVSGPLSGHQGRLKARYAVPDARDGVPGEAPVSLDLAVGGGWTQAQGWQGRLTGLRAEHAGLVLKSEAAVPLSVAADGGWRIGQAVFGLALEGEPLLGVRHQASAGGQGHWETRGRIDPLTFTPERILRLQTWLGRAQARQGGVRTALSEEAIRSRLDAVLDWNLKFDDALSGEIRLARRSGDLTVPGDVPIELGLEDARLDIAIRRSGPGLSRAAADLQVRTRKLGSMRLRADTPIHATPGGGLVLRPQDERHLHFQAESEDLAWVNLLLGGAMEIGGTLHADIQGRSRPDGRWILSGPLRGDDLRLLIADQGVRLLDGTLQAHFDGARVLLDRLHFPAVRRVVPKEWRTATWIAEDPDAQGGSLSLSGAWDLLTQEGRVDVAFHRYPILQRSDRYAMVSGKLEVAATLPEIRIGGKITADAGWFDLDMLNAIPSLDSDVVILEPGAEAAEPAPPPLDLRADLTIDLGPRFYLTGFGLDSGLIGSMDLHLNEGKLTALGQLRTRGGAISAYGQRLQLRRGTITFQGDVANPVLDIQALRTDVAVQAGVQVAGTARRPRIDLMSRPEVSETEKLSWLLLGHGPDQGGADVSLLFSVGGSFLSGGEPFYKRFGLDELSMRSGELGSSGSILPVESVVSGLDTGASPIEQRFVLAGKTLSKDLRLSLEQALAQTGTVARLSYRLMRGLQAEVTAGTVNGLALVYRWFSRD</sequence>
<dbReference type="AlphaFoldDB" id="A0AB39CIG5"/>
<dbReference type="PANTHER" id="PTHR36985:SF1">
    <property type="entry name" value="TRANSLOCATION AND ASSEMBLY MODULE SUBUNIT TAMB"/>
    <property type="match status" value="1"/>
</dbReference>
<reference evidence="6" key="1">
    <citation type="submission" date="2024-05" db="EMBL/GenBank/DDBJ databases">
        <authorList>
            <person name="Luo Y.-C."/>
            <person name="Nicholds J."/>
            <person name="Mortimer T."/>
            <person name="Maboni G."/>
        </authorList>
    </citation>
    <scope>NUCLEOTIDE SEQUENCE</scope>
    <source>
        <strain evidence="6">153920</strain>
    </source>
</reference>
<keyword evidence="4" id="KW-0472">Membrane</keyword>
<dbReference type="EMBL" id="CP158252">
    <property type="protein sequence ID" value="XDJ41680.1"/>
    <property type="molecule type" value="Genomic_DNA"/>
</dbReference>
<feature type="domain" description="Translocation and assembly module TamB C-terminal" evidence="5">
    <location>
        <begin position="824"/>
        <end position="1168"/>
    </location>
</feature>
<keyword evidence="2" id="KW-0812">Transmembrane</keyword>
<gene>
    <name evidence="6" type="ORF">ABRY99_12210</name>
</gene>
<evidence type="ECO:0000259" key="5">
    <source>
        <dbReference type="Pfam" id="PF04357"/>
    </source>
</evidence>
<dbReference type="PANTHER" id="PTHR36985">
    <property type="entry name" value="TRANSLOCATION AND ASSEMBLY MODULE SUBUNIT TAMB"/>
    <property type="match status" value="1"/>
</dbReference>
<protein>
    <submittedName>
        <fullName evidence="6">Translocation/assembly module TamB domain-containing protein</fullName>
    </submittedName>
</protein>
<evidence type="ECO:0000256" key="4">
    <source>
        <dbReference type="ARBA" id="ARBA00023136"/>
    </source>
</evidence>
<evidence type="ECO:0000256" key="1">
    <source>
        <dbReference type="ARBA" id="ARBA00004167"/>
    </source>
</evidence>
<dbReference type="Pfam" id="PF04357">
    <property type="entry name" value="TamB"/>
    <property type="match status" value="1"/>
</dbReference>
<dbReference type="InterPro" id="IPR007452">
    <property type="entry name" value="TamB_C"/>
</dbReference>
<keyword evidence="3" id="KW-1133">Transmembrane helix</keyword>
<accession>A0AB39CIG5</accession>
<comment type="subcellular location">
    <subcellularLocation>
        <location evidence="1">Membrane</location>
        <topology evidence="1">Single-pass membrane protein</topology>
    </subcellularLocation>
</comment>
<evidence type="ECO:0000256" key="2">
    <source>
        <dbReference type="ARBA" id="ARBA00022692"/>
    </source>
</evidence>
<organism evidence="6">
    <name type="scientific">Castellaniella ginsengisoli</name>
    <dbReference type="NCBI Taxonomy" id="546114"/>
    <lineage>
        <taxon>Bacteria</taxon>
        <taxon>Pseudomonadati</taxon>
        <taxon>Pseudomonadota</taxon>
        <taxon>Betaproteobacteria</taxon>
        <taxon>Burkholderiales</taxon>
        <taxon>Alcaligenaceae</taxon>
        <taxon>Castellaniella</taxon>
    </lineage>
</organism>
<proteinExistence type="predicted"/>
<evidence type="ECO:0000313" key="6">
    <source>
        <dbReference type="EMBL" id="XDJ41680.1"/>
    </source>
</evidence>
<dbReference type="RefSeq" id="WP_368643316.1">
    <property type="nucleotide sequence ID" value="NZ_CP158252.1"/>
</dbReference>